<reference evidence="1" key="1">
    <citation type="journal article" date="2015" name="Nature">
        <title>Complex archaea that bridge the gap between prokaryotes and eukaryotes.</title>
        <authorList>
            <person name="Spang A."/>
            <person name="Saw J.H."/>
            <person name="Jorgensen S.L."/>
            <person name="Zaremba-Niedzwiedzka K."/>
            <person name="Martijn J."/>
            <person name="Lind A.E."/>
            <person name="van Eijk R."/>
            <person name="Schleper C."/>
            <person name="Guy L."/>
            <person name="Ettema T.J."/>
        </authorList>
    </citation>
    <scope>NUCLEOTIDE SEQUENCE</scope>
</reference>
<organism evidence="1">
    <name type="scientific">marine sediment metagenome</name>
    <dbReference type="NCBI Taxonomy" id="412755"/>
    <lineage>
        <taxon>unclassified sequences</taxon>
        <taxon>metagenomes</taxon>
        <taxon>ecological metagenomes</taxon>
    </lineage>
</organism>
<dbReference type="AlphaFoldDB" id="A0A0F9QJ04"/>
<gene>
    <name evidence="1" type="ORF">LCGC14_1009450</name>
</gene>
<comment type="caution">
    <text evidence="1">The sequence shown here is derived from an EMBL/GenBank/DDBJ whole genome shotgun (WGS) entry which is preliminary data.</text>
</comment>
<proteinExistence type="predicted"/>
<accession>A0A0F9QJ04</accession>
<sequence length="67" mass="7506">MIIRIHNGDNEADPIICDYEAVGSFEQCEAGARVKCSSKPGIDGKRVYVRFINREMGISTTRIFNLV</sequence>
<name>A0A0F9QJ04_9ZZZZ</name>
<evidence type="ECO:0000313" key="1">
    <source>
        <dbReference type="EMBL" id="KKN13146.1"/>
    </source>
</evidence>
<dbReference type="EMBL" id="LAZR01003954">
    <property type="protein sequence ID" value="KKN13146.1"/>
    <property type="molecule type" value="Genomic_DNA"/>
</dbReference>
<protein>
    <submittedName>
        <fullName evidence="1">Uncharacterized protein</fullName>
    </submittedName>
</protein>